<organism evidence="3 4">
    <name type="scientific">Arthrobotrys musiformis</name>
    <dbReference type="NCBI Taxonomy" id="47236"/>
    <lineage>
        <taxon>Eukaryota</taxon>
        <taxon>Fungi</taxon>
        <taxon>Dikarya</taxon>
        <taxon>Ascomycota</taxon>
        <taxon>Pezizomycotina</taxon>
        <taxon>Orbiliomycetes</taxon>
        <taxon>Orbiliales</taxon>
        <taxon>Orbiliaceae</taxon>
        <taxon>Arthrobotrys</taxon>
    </lineage>
</organism>
<dbReference type="InterPro" id="IPR000210">
    <property type="entry name" value="BTB/POZ_dom"/>
</dbReference>
<protein>
    <recommendedName>
        <fullName evidence="2">BTB domain-containing protein</fullName>
    </recommendedName>
</protein>
<dbReference type="Proteomes" id="UP001370758">
    <property type="component" value="Unassembled WGS sequence"/>
</dbReference>
<gene>
    <name evidence="3" type="ORF">TWF481_001472</name>
</gene>
<reference evidence="3 4" key="1">
    <citation type="submission" date="2023-08" db="EMBL/GenBank/DDBJ databases">
        <authorList>
            <person name="Palmer J.M."/>
        </authorList>
    </citation>
    <scope>NUCLEOTIDE SEQUENCE [LARGE SCALE GENOMIC DNA]</scope>
    <source>
        <strain evidence="3 4">TWF481</strain>
    </source>
</reference>
<name>A0AAV9WQW5_9PEZI</name>
<evidence type="ECO:0000313" key="4">
    <source>
        <dbReference type="Proteomes" id="UP001370758"/>
    </source>
</evidence>
<dbReference type="CDD" id="cd18186">
    <property type="entry name" value="BTB_POZ_ZBTB_KLHL-like"/>
    <property type="match status" value="1"/>
</dbReference>
<feature type="compositionally biased region" description="Low complexity" evidence="1">
    <location>
        <begin position="12"/>
        <end position="21"/>
    </location>
</feature>
<accession>A0AAV9WQW5</accession>
<evidence type="ECO:0000256" key="1">
    <source>
        <dbReference type="SAM" id="MobiDB-lite"/>
    </source>
</evidence>
<feature type="compositionally biased region" description="Basic residues" evidence="1">
    <location>
        <begin position="1"/>
        <end position="11"/>
    </location>
</feature>
<dbReference type="SUPFAM" id="SSF54695">
    <property type="entry name" value="POZ domain"/>
    <property type="match status" value="1"/>
</dbReference>
<evidence type="ECO:0000259" key="2">
    <source>
        <dbReference type="PROSITE" id="PS50097"/>
    </source>
</evidence>
<dbReference type="Pfam" id="PF00651">
    <property type="entry name" value="BTB"/>
    <property type="match status" value="1"/>
</dbReference>
<dbReference type="PROSITE" id="PS50097">
    <property type="entry name" value="BTB"/>
    <property type="match status" value="1"/>
</dbReference>
<proteinExistence type="predicted"/>
<feature type="region of interest" description="Disordered" evidence="1">
    <location>
        <begin position="1"/>
        <end position="21"/>
    </location>
</feature>
<feature type="domain" description="BTB" evidence="2">
    <location>
        <begin position="37"/>
        <end position="106"/>
    </location>
</feature>
<dbReference type="Gene3D" id="3.30.710.10">
    <property type="entry name" value="Potassium Channel Kv1.1, Chain A"/>
    <property type="match status" value="1"/>
</dbReference>
<dbReference type="EMBL" id="JAVHJL010000001">
    <property type="protein sequence ID" value="KAK6512588.1"/>
    <property type="molecule type" value="Genomic_DNA"/>
</dbReference>
<dbReference type="AlphaFoldDB" id="A0AAV9WQW5"/>
<keyword evidence="4" id="KW-1185">Reference proteome</keyword>
<comment type="caution">
    <text evidence="3">The sequence shown here is derived from an EMBL/GenBank/DDBJ whole genome shotgun (WGS) entry which is preliminary data.</text>
</comment>
<evidence type="ECO:0000313" key="3">
    <source>
        <dbReference type="EMBL" id="KAK6512588.1"/>
    </source>
</evidence>
<sequence>MLEGHRKRQRRSSSQEQSFQSGTIPNNLCLLERDPKWDILVVVGVEKREYRLREDIIARQGGYFASKTLRKFKEGREKKIVFEHFETEAFDEVVKWLYGDKFTFHHDNFMWIDAVFQMADYLLLQSLKDAIVGEFDQQMKPTGGTLPQLFADALAADPSFSPFTYLESIFRYAPNSEYGSVKKCTDHLVKHFALDKDDARNLVGLGGESSGTYLTALLTSYSDAMNTEWVQDI</sequence>
<dbReference type="InterPro" id="IPR011333">
    <property type="entry name" value="SKP1/BTB/POZ_sf"/>
</dbReference>